<organism evidence="2 3">
    <name type="scientific">Planctobacterium marinum</name>
    <dbReference type="NCBI Taxonomy" id="1631968"/>
    <lineage>
        <taxon>Bacteria</taxon>
        <taxon>Pseudomonadati</taxon>
        <taxon>Pseudomonadota</taxon>
        <taxon>Gammaproteobacteria</taxon>
        <taxon>Alteromonadales</taxon>
        <taxon>Alteromonadaceae</taxon>
        <taxon>Planctobacterium</taxon>
    </lineage>
</organism>
<feature type="chain" id="PRO_5041451163" description="Adhesin domain-containing protein" evidence="1">
    <location>
        <begin position="21"/>
        <end position="203"/>
    </location>
</feature>
<gene>
    <name evidence="2" type="ORF">MACH26_20510</name>
</gene>
<accession>A0AA48KUK0</accession>
<keyword evidence="1" id="KW-0732">Signal</keyword>
<keyword evidence="3" id="KW-1185">Reference proteome</keyword>
<dbReference type="KEGG" id="pmaw:MACH26_20510"/>
<reference evidence="2" key="1">
    <citation type="submission" date="2023-01" db="EMBL/GenBank/DDBJ databases">
        <title>Complete genome sequence of Planctobacterium marinum strain Dej080120_11.</title>
        <authorList>
            <person name="Ueki S."/>
            <person name="Maruyama F."/>
        </authorList>
    </citation>
    <scope>NUCLEOTIDE SEQUENCE</scope>
    <source>
        <strain evidence="2">Dej080120_11</strain>
    </source>
</reference>
<feature type="signal peptide" evidence="1">
    <location>
        <begin position="1"/>
        <end position="20"/>
    </location>
</feature>
<dbReference type="Proteomes" id="UP001333710">
    <property type="component" value="Chromosome"/>
</dbReference>
<dbReference type="RefSeq" id="WP_338292544.1">
    <property type="nucleotide sequence ID" value="NZ_AP027272.1"/>
</dbReference>
<proteinExistence type="predicted"/>
<protein>
    <recommendedName>
        <fullName evidence="4">Adhesin domain-containing protein</fullName>
    </recommendedName>
</protein>
<evidence type="ECO:0000313" key="3">
    <source>
        <dbReference type="Proteomes" id="UP001333710"/>
    </source>
</evidence>
<evidence type="ECO:0000313" key="2">
    <source>
        <dbReference type="EMBL" id="BDX06530.1"/>
    </source>
</evidence>
<evidence type="ECO:0008006" key="4">
    <source>
        <dbReference type="Google" id="ProtNLM"/>
    </source>
</evidence>
<sequence length="203" mass="22259">MKTKIALAIAATLFTSASFAKDRVNLSESIDLSENAQVHFEVAVGSIQIETYDGDTIKLDIEVKESDNDWFSSADLDDVELKVRGDADDISLEIDVEDVVQTWIVKLPKTANIEIDLGVGEVEIEDFERSASIDVGVGEVDIELASDNYREIELESGVGGADLDGFKGADRERNIVNESIEWRGTGEYEIEIDVGVGDIDVRD</sequence>
<dbReference type="EMBL" id="AP027272">
    <property type="protein sequence ID" value="BDX06530.1"/>
    <property type="molecule type" value="Genomic_DNA"/>
</dbReference>
<dbReference type="AlphaFoldDB" id="A0AA48KUK0"/>
<evidence type="ECO:0000256" key="1">
    <source>
        <dbReference type="SAM" id="SignalP"/>
    </source>
</evidence>
<name>A0AA48KUK0_9ALTE</name>